<protein>
    <submittedName>
        <fullName evidence="1">Uncharacterized protein</fullName>
    </submittedName>
</protein>
<dbReference type="EMBL" id="JACEIK010001289">
    <property type="protein sequence ID" value="MCD7467980.1"/>
    <property type="molecule type" value="Genomic_DNA"/>
</dbReference>
<sequence>SSTLLSSPMDHQPSSCSRGGCVAQRGKLYLRITFYFKLNTLSLDFFYSSGENA</sequence>
<organism evidence="1 2">
    <name type="scientific">Datura stramonium</name>
    <name type="common">Jimsonweed</name>
    <name type="synonym">Common thornapple</name>
    <dbReference type="NCBI Taxonomy" id="4076"/>
    <lineage>
        <taxon>Eukaryota</taxon>
        <taxon>Viridiplantae</taxon>
        <taxon>Streptophyta</taxon>
        <taxon>Embryophyta</taxon>
        <taxon>Tracheophyta</taxon>
        <taxon>Spermatophyta</taxon>
        <taxon>Magnoliopsida</taxon>
        <taxon>eudicotyledons</taxon>
        <taxon>Gunneridae</taxon>
        <taxon>Pentapetalae</taxon>
        <taxon>asterids</taxon>
        <taxon>lamiids</taxon>
        <taxon>Solanales</taxon>
        <taxon>Solanaceae</taxon>
        <taxon>Solanoideae</taxon>
        <taxon>Datureae</taxon>
        <taxon>Datura</taxon>
    </lineage>
</organism>
<name>A0ABS8TAM4_DATST</name>
<gene>
    <name evidence="1" type="ORF">HAX54_005706</name>
</gene>
<proteinExistence type="predicted"/>
<reference evidence="1 2" key="1">
    <citation type="journal article" date="2021" name="BMC Genomics">
        <title>Datura genome reveals duplications of psychoactive alkaloid biosynthetic genes and high mutation rate following tissue culture.</title>
        <authorList>
            <person name="Rajewski A."/>
            <person name="Carter-House D."/>
            <person name="Stajich J."/>
            <person name="Litt A."/>
        </authorList>
    </citation>
    <scope>NUCLEOTIDE SEQUENCE [LARGE SCALE GENOMIC DNA]</scope>
    <source>
        <strain evidence="1">AR-01</strain>
    </source>
</reference>
<keyword evidence="2" id="KW-1185">Reference proteome</keyword>
<evidence type="ECO:0000313" key="1">
    <source>
        <dbReference type="EMBL" id="MCD7467980.1"/>
    </source>
</evidence>
<comment type="caution">
    <text evidence="1">The sequence shown here is derived from an EMBL/GenBank/DDBJ whole genome shotgun (WGS) entry which is preliminary data.</text>
</comment>
<dbReference type="Proteomes" id="UP000823775">
    <property type="component" value="Unassembled WGS sequence"/>
</dbReference>
<accession>A0ABS8TAM4</accession>
<feature type="non-terminal residue" evidence="1">
    <location>
        <position position="1"/>
    </location>
</feature>
<evidence type="ECO:0000313" key="2">
    <source>
        <dbReference type="Proteomes" id="UP000823775"/>
    </source>
</evidence>